<feature type="transmembrane region" description="Helical" evidence="6">
    <location>
        <begin position="14"/>
        <end position="39"/>
    </location>
</feature>
<comment type="caution">
    <text evidence="8">The sequence shown here is derived from an EMBL/GenBank/DDBJ whole genome shotgun (WGS) entry which is preliminary data.</text>
</comment>
<dbReference type="GO" id="GO:0022857">
    <property type="term" value="F:transmembrane transporter activity"/>
    <property type="evidence" value="ECO:0007669"/>
    <property type="project" value="InterPro"/>
</dbReference>
<reference evidence="8 9" key="1">
    <citation type="submission" date="2017-09" db="EMBL/GenBank/DDBJ databases">
        <title>Large-scale bioinformatics analysis of Bacillus genomes uncovers conserved roles of natural products in bacterial physiology.</title>
        <authorList>
            <consortium name="Agbiome Team Llc"/>
            <person name="Bleich R.M."/>
            <person name="Grubbs K.J."/>
            <person name="Santa Maria K.C."/>
            <person name="Allen S.E."/>
            <person name="Farag S."/>
            <person name="Shank E.A."/>
            <person name="Bowers A."/>
        </authorList>
    </citation>
    <scope>NUCLEOTIDE SEQUENCE [LARGE SCALE GENOMIC DNA]</scope>
    <source>
        <strain evidence="8 9">AFS010764</strain>
    </source>
</reference>
<dbReference type="EMBL" id="NUDL01000420">
    <property type="protein sequence ID" value="PEM34604.1"/>
    <property type="molecule type" value="Genomic_DNA"/>
</dbReference>
<feature type="non-terminal residue" evidence="8">
    <location>
        <position position="1"/>
    </location>
</feature>
<gene>
    <name evidence="8" type="ORF">CN611_32800</name>
</gene>
<dbReference type="AlphaFoldDB" id="A0A2A8AYL9"/>
<dbReference type="SUPFAM" id="SSF103473">
    <property type="entry name" value="MFS general substrate transporter"/>
    <property type="match status" value="1"/>
</dbReference>
<organism evidence="8 9">
    <name type="scientific">Bacillus wiedmannii</name>
    <dbReference type="NCBI Taxonomy" id="1890302"/>
    <lineage>
        <taxon>Bacteria</taxon>
        <taxon>Bacillati</taxon>
        <taxon>Bacillota</taxon>
        <taxon>Bacilli</taxon>
        <taxon>Bacillales</taxon>
        <taxon>Bacillaceae</taxon>
        <taxon>Bacillus</taxon>
        <taxon>Bacillus cereus group</taxon>
    </lineage>
</organism>
<keyword evidence="2" id="KW-0813">Transport</keyword>
<dbReference type="InterPro" id="IPR020846">
    <property type="entry name" value="MFS_dom"/>
</dbReference>
<sequence length="87" mass="9587">ITAAVLGHGLTEYIPVWVVLRLIIGLCMMCQFMVLESWLNDQSESNQRGMVFGFYMAATYLGMSLGQVVLMLQANLGITTLLVIALC</sequence>
<evidence type="ECO:0000313" key="8">
    <source>
        <dbReference type="EMBL" id="PEM34604.1"/>
    </source>
</evidence>
<dbReference type="GO" id="GO:0005886">
    <property type="term" value="C:plasma membrane"/>
    <property type="evidence" value="ECO:0007669"/>
    <property type="project" value="UniProtKB-SubCell"/>
</dbReference>
<evidence type="ECO:0000256" key="2">
    <source>
        <dbReference type="ARBA" id="ARBA00022448"/>
    </source>
</evidence>
<evidence type="ECO:0000256" key="4">
    <source>
        <dbReference type="ARBA" id="ARBA00022989"/>
    </source>
</evidence>
<dbReference type="Gene3D" id="1.20.1250.20">
    <property type="entry name" value="MFS general substrate transporter like domains"/>
    <property type="match status" value="1"/>
</dbReference>
<name>A0A2A8AYL9_9BACI</name>
<evidence type="ECO:0000259" key="7">
    <source>
        <dbReference type="PROSITE" id="PS50850"/>
    </source>
</evidence>
<accession>A0A2A8AYL9</accession>
<dbReference type="Proteomes" id="UP000220621">
    <property type="component" value="Unassembled WGS sequence"/>
</dbReference>
<evidence type="ECO:0000256" key="1">
    <source>
        <dbReference type="ARBA" id="ARBA00004651"/>
    </source>
</evidence>
<dbReference type="RefSeq" id="WP_142315170.1">
    <property type="nucleotide sequence ID" value="NZ_NUDL01000420.1"/>
</dbReference>
<keyword evidence="5 6" id="KW-0472">Membrane</keyword>
<comment type="subcellular location">
    <subcellularLocation>
        <location evidence="1">Cell membrane</location>
        <topology evidence="1">Multi-pass membrane protein</topology>
    </subcellularLocation>
</comment>
<feature type="domain" description="Major facilitator superfamily (MFS) profile" evidence="7">
    <location>
        <begin position="1"/>
        <end position="87"/>
    </location>
</feature>
<feature type="transmembrane region" description="Helical" evidence="6">
    <location>
        <begin position="51"/>
        <end position="72"/>
    </location>
</feature>
<dbReference type="PROSITE" id="PS50850">
    <property type="entry name" value="MFS"/>
    <property type="match status" value="1"/>
</dbReference>
<dbReference type="InterPro" id="IPR036259">
    <property type="entry name" value="MFS_trans_sf"/>
</dbReference>
<dbReference type="PANTHER" id="PTHR23521">
    <property type="entry name" value="TRANSPORTER MFS SUPERFAMILY"/>
    <property type="match status" value="1"/>
</dbReference>
<proteinExistence type="predicted"/>
<keyword evidence="3 6" id="KW-0812">Transmembrane</keyword>
<evidence type="ECO:0000256" key="5">
    <source>
        <dbReference type="ARBA" id="ARBA00023136"/>
    </source>
</evidence>
<keyword evidence="4 6" id="KW-1133">Transmembrane helix</keyword>
<protein>
    <submittedName>
        <fullName evidence="8">MFS transporter</fullName>
    </submittedName>
</protein>
<dbReference type="PANTHER" id="PTHR23521:SF3">
    <property type="entry name" value="MFS TRANSPORTER"/>
    <property type="match status" value="1"/>
</dbReference>
<feature type="non-terminal residue" evidence="8">
    <location>
        <position position="87"/>
    </location>
</feature>
<evidence type="ECO:0000256" key="6">
    <source>
        <dbReference type="SAM" id="Phobius"/>
    </source>
</evidence>
<evidence type="ECO:0000256" key="3">
    <source>
        <dbReference type="ARBA" id="ARBA00022692"/>
    </source>
</evidence>
<evidence type="ECO:0000313" key="9">
    <source>
        <dbReference type="Proteomes" id="UP000220621"/>
    </source>
</evidence>